<dbReference type="HOGENOM" id="CLU_129283_1_1_3"/>
<evidence type="ECO:0000259" key="1">
    <source>
        <dbReference type="Pfam" id="PF05099"/>
    </source>
</evidence>
<evidence type="ECO:0000313" key="2">
    <source>
        <dbReference type="EMBL" id="ABG51307.1"/>
    </source>
</evidence>
<name>Q113L7_TRIEI</name>
<dbReference type="EMBL" id="CP000393">
    <property type="protein sequence ID" value="ABG51307.1"/>
    <property type="molecule type" value="Genomic_DNA"/>
</dbReference>
<dbReference type="InterPro" id="IPR029024">
    <property type="entry name" value="TerB-like"/>
</dbReference>
<dbReference type="InterPro" id="IPR007791">
    <property type="entry name" value="DjlA_N"/>
</dbReference>
<organism evidence="2">
    <name type="scientific">Trichodesmium erythraeum (strain IMS101)</name>
    <dbReference type="NCBI Taxonomy" id="203124"/>
    <lineage>
        <taxon>Bacteria</taxon>
        <taxon>Bacillati</taxon>
        <taxon>Cyanobacteriota</taxon>
        <taxon>Cyanophyceae</taxon>
        <taxon>Oscillatoriophycideae</taxon>
        <taxon>Oscillatoriales</taxon>
        <taxon>Microcoleaceae</taxon>
        <taxon>Trichodesmium</taxon>
    </lineage>
</organism>
<dbReference type="eggNOG" id="COG3793">
    <property type="taxonomic scope" value="Bacteria"/>
</dbReference>
<sequence length="164" mass="18257">MSLLNKVFEAYNGHRVMFSQPEAIAAIAASAIASDGYLLEQETELVITLLSQMEVFKGYSEKQITNMLNRLLSTLSVKGINNVVAIANDSLHPEYKEAVFMLATEIILVDGVLCGKEQAFLIDLFQVLEISSERASQIFTSKSEAYRVTNKKSKNYRINQGSLK</sequence>
<reference evidence="2" key="1">
    <citation type="submission" date="2006-06" db="EMBL/GenBank/DDBJ databases">
        <title>Complete sequence of Trichodesmium erythraeum IMS101.</title>
        <authorList>
            <consortium name="US DOE Joint Genome Institute"/>
            <person name="Copeland A."/>
            <person name="Lucas S."/>
            <person name="Lapidus A."/>
            <person name="Barry K."/>
            <person name="Detter J.C."/>
            <person name="Glavina del Rio T."/>
            <person name="Hammon N."/>
            <person name="Israni S."/>
            <person name="Dalin E."/>
            <person name="Tice H."/>
            <person name="Pitluck S."/>
            <person name="Kiss H."/>
            <person name="Munk A.C."/>
            <person name="Brettin T."/>
            <person name="Bruce D."/>
            <person name="Han C."/>
            <person name="Tapia R."/>
            <person name="Gilna P."/>
            <person name="Schmutz J."/>
            <person name="Larimer F."/>
            <person name="Land M."/>
            <person name="Hauser L."/>
            <person name="Kyrpides N."/>
            <person name="Kim E."/>
            <person name="Richardson P."/>
        </authorList>
    </citation>
    <scope>NUCLEOTIDE SEQUENCE [LARGE SCALE GENOMIC DNA]</scope>
    <source>
        <strain evidence="2">IMS101</strain>
    </source>
</reference>
<dbReference type="Gene3D" id="1.10.3680.10">
    <property type="entry name" value="TerB-like"/>
    <property type="match status" value="1"/>
</dbReference>
<proteinExistence type="predicted"/>
<dbReference type="AlphaFoldDB" id="Q113L7"/>
<dbReference type="CDD" id="cd07176">
    <property type="entry name" value="terB"/>
    <property type="match status" value="1"/>
</dbReference>
<dbReference type="SUPFAM" id="SSF158682">
    <property type="entry name" value="TerB-like"/>
    <property type="match status" value="1"/>
</dbReference>
<gene>
    <name evidence="2" type="ordered locus">Tery_2066</name>
</gene>
<dbReference type="Pfam" id="PF05099">
    <property type="entry name" value="TerB"/>
    <property type="match status" value="1"/>
</dbReference>
<feature type="domain" description="Co-chaperone DjlA N-terminal" evidence="1">
    <location>
        <begin position="22"/>
        <end position="135"/>
    </location>
</feature>
<dbReference type="KEGG" id="ter:Tery_2066"/>
<accession>Q113L7</accession>
<protein>
    <recommendedName>
        <fullName evidence="1">Co-chaperone DjlA N-terminal domain-containing protein</fullName>
    </recommendedName>
</protein>
<dbReference type="OrthoDB" id="458764at2"/>